<evidence type="ECO:0000313" key="9">
    <source>
        <dbReference type="Proteomes" id="UP001597483"/>
    </source>
</evidence>
<feature type="transmembrane region" description="Helical" evidence="6">
    <location>
        <begin position="75"/>
        <end position="97"/>
    </location>
</feature>
<dbReference type="PANTHER" id="PTHR31272:SF4">
    <property type="entry name" value="CYTOCHROME C-TYPE BIOGENESIS PROTEIN HI_1454-RELATED"/>
    <property type="match status" value="1"/>
</dbReference>
<gene>
    <name evidence="8" type="ORF">ACFSVL_15070</name>
</gene>
<evidence type="ECO:0000256" key="3">
    <source>
        <dbReference type="ARBA" id="ARBA00022692"/>
    </source>
</evidence>
<accession>A0ABW5H602</accession>
<comment type="caution">
    <text evidence="8">The sequence shown here is derived from an EMBL/GenBank/DDBJ whole genome shotgun (WGS) entry which is preliminary data.</text>
</comment>
<dbReference type="Proteomes" id="UP001597483">
    <property type="component" value="Unassembled WGS sequence"/>
</dbReference>
<sequence length="282" mass="29009">MTGVSLLTAFLGGLLSLVSPCAALLLPSFFAYAFGTVGALLSRTAAFLAGLMVVLVPLGAGVAAIGELLTRYRGIATTVGGALLILLGLMTIAGLGFGSTAAGRFAGRRRISSLASVFALGAVYGLAGFCSGPLLGGILTVAALGAHPVYGALLMAVYAAGMAVPLFALALLWDRLHLSSRRWLRGRELRIGPLRTQSTSLISGLLFIAIGVLFLATDGTAAVGAAVGVDQQFEAQETVQRVFGAVPDVVVALALVIIVLTTMLLRRSLRQKRNEPDTADEA</sequence>
<evidence type="ECO:0000256" key="5">
    <source>
        <dbReference type="ARBA" id="ARBA00023136"/>
    </source>
</evidence>
<evidence type="ECO:0000256" key="1">
    <source>
        <dbReference type="ARBA" id="ARBA00004141"/>
    </source>
</evidence>
<evidence type="ECO:0000259" key="7">
    <source>
        <dbReference type="Pfam" id="PF02683"/>
    </source>
</evidence>
<dbReference type="Pfam" id="PF02683">
    <property type="entry name" value="DsbD_TM"/>
    <property type="match status" value="1"/>
</dbReference>
<evidence type="ECO:0000256" key="2">
    <source>
        <dbReference type="ARBA" id="ARBA00006143"/>
    </source>
</evidence>
<keyword evidence="4 6" id="KW-1133">Transmembrane helix</keyword>
<name>A0ABW5H602_9PSEU</name>
<keyword evidence="3 6" id="KW-0812">Transmembrane</keyword>
<reference evidence="9" key="1">
    <citation type="journal article" date="2019" name="Int. J. Syst. Evol. Microbiol.">
        <title>The Global Catalogue of Microorganisms (GCM) 10K type strain sequencing project: providing services to taxonomists for standard genome sequencing and annotation.</title>
        <authorList>
            <consortium name="The Broad Institute Genomics Platform"/>
            <consortium name="The Broad Institute Genome Sequencing Center for Infectious Disease"/>
            <person name="Wu L."/>
            <person name="Ma J."/>
        </authorList>
    </citation>
    <scope>NUCLEOTIDE SEQUENCE [LARGE SCALE GENOMIC DNA]</scope>
    <source>
        <strain evidence="9">CGMCC 4.7641</strain>
    </source>
</reference>
<keyword evidence="9" id="KW-1185">Reference proteome</keyword>
<dbReference type="RefSeq" id="WP_378304513.1">
    <property type="nucleotide sequence ID" value="NZ_JBHUKS010000010.1"/>
</dbReference>
<evidence type="ECO:0000256" key="4">
    <source>
        <dbReference type="ARBA" id="ARBA00022989"/>
    </source>
</evidence>
<evidence type="ECO:0000313" key="8">
    <source>
        <dbReference type="EMBL" id="MFD2468712.1"/>
    </source>
</evidence>
<feature type="transmembrane region" description="Helical" evidence="6">
    <location>
        <begin position="194"/>
        <end position="216"/>
    </location>
</feature>
<comment type="similarity">
    <text evidence="2">Belongs to the DsbD family.</text>
</comment>
<feature type="transmembrane region" description="Helical" evidence="6">
    <location>
        <begin position="150"/>
        <end position="173"/>
    </location>
</feature>
<comment type="subcellular location">
    <subcellularLocation>
        <location evidence="1">Membrane</location>
        <topology evidence="1">Multi-pass membrane protein</topology>
    </subcellularLocation>
</comment>
<proteinExistence type="inferred from homology"/>
<dbReference type="InterPro" id="IPR051790">
    <property type="entry name" value="Cytochrome_c-biogenesis_DsbD"/>
</dbReference>
<organism evidence="8 9">
    <name type="scientific">Amycolatopsis silviterrae</name>
    <dbReference type="NCBI Taxonomy" id="1656914"/>
    <lineage>
        <taxon>Bacteria</taxon>
        <taxon>Bacillati</taxon>
        <taxon>Actinomycetota</taxon>
        <taxon>Actinomycetes</taxon>
        <taxon>Pseudonocardiales</taxon>
        <taxon>Pseudonocardiaceae</taxon>
        <taxon>Amycolatopsis</taxon>
    </lineage>
</organism>
<feature type="transmembrane region" description="Helical" evidence="6">
    <location>
        <begin position="242"/>
        <end position="265"/>
    </location>
</feature>
<dbReference type="PANTHER" id="PTHR31272">
    <property type="entry name" value="CYTOCHROME C-TYPE BIOGENESIS PROTEIN HI_1454-RELATED"/>
    <property type="match status" value="1"/>
</dbReference>
<feature type="transmembrane region" description="Helical" evidence="6">
    <location>
        <begin position="6"/>
        <end position="34"/>
    </location>
</feature>
<protein>
    <submittedName>
        <fullName evidence="8">Cytochrome c biogenesis CcdA family protein</fullName>
    </submittedName>
</protein>
<feature type="transmembrane region" description="Helical" evidence="6">
    <location>
        <begin position="117"/>
        <end position="144"/>
    </location>
</feature>
<feature type="transmembrane region" description="Helical" evidence="6">
    <location>
        <begin position="46"/>
        <end position="69"/>
    </location>
</feature>
<feature type="domain" description="Cytochrome C biogenesis protein transmembrane" evidence="7">
    <location>
        <begin position="6"/>
        <end position="184"/>
    </location>
</feature>
<keyword evidence="5 6" id="KW-0472">Membrane</keyword>
<dbReference type="EMBL" id="JBHUKS010000010">
    <property type="protein sequence ID" value="MFD2468712.1"/>
    <property type="molecule type" value="Genomic_DNA"/>
</dbReference>
<dbReference type="InterPro" id="IPR003834">
    <property type="entry name" value="Cyt_c_assmbl_TM_dom"/>
</dbReference>
<evidence type="ECO:0000256" key="6">
    <source>
        <dbReference type="SAM" id="Phobius"/>
    </source>
</evidence>